<dbReference type="Pfam" id="PF01037">
    <property type="entry name" value="AsnC_trans_reg"/>
    <property type="match status" value="1"/>
</dbReference>
<dbReference type="Gene3D" id="1.10.10.10">
    <property type="entry name" value="Winged helix-like DNA-binding domain superfamily/Winged helix DNA-binding domain"/>
    <property type="match status" value="1"/>
</dbReference>
<dbReference type="InterPro" id="IPR011008">
    <property type="entry name" value="Dimeric_a/b-barrel"/>
</dbReference>
<dbReference type="Pfam" id="PF13412">
    <property type="entry name" value="HTH_24"/>
    <property type="match status" value="1"/>
</dbReference>
<accession>A0A1I3PA85</accession>
<dbReference type="SUPFAM" id="SSF54909">
    <property type="entry name" value="Dimeric alpha+beta barrel"/>
    <property type="match status" value="1"/>
</dbReference>
<dbReference type="InterPro" id="IPR011991">
    <property type="entry name" value="ArsR-like_HTH"/>
</dbReference>
<dbReference type="PANTHER" id="PTHR30154:SF53">
    <property type="entry name" value="HTH-TYPE TRANSCRIPTIONAL REGULATOR LRPC"/>
    <property type="match status" value="1"/>
</dbReference>
<proteinExistence type="predicted"/>
<dbReference type="PRINTS" id="PR00033">
    <property type="entry name" value="HTHASNC"/>
</dbReference>
<dbReference type="GO" id="GO:0043565">
    <property type="term" value="F:sequence-specific DNA binding"/>
    <property type="evidence" value="ECO:0007669"/>
    <property type="project" value="InterPro"/>
</dbReference>
<dbReference type="PANTHER" id="PTHR30154">
    <property type="entry name" value="LEUCINE-RESPONSIVE REGULATORY PROTEIN"/>
    <property type="match status" value="1"/>
</dbReference>
<dbReference type="InterPro" id="IPR019888">
    <property type="entry name" value="Tscrpt_reg_AsnC-like"/>
</dbReference>
<reference evidence="6 7" key="1">
    <citation type="submission" date="2016-10" db="EMBL/GenBank/DDBJ databases">
        <authorList>
            <person name="de Groot N.N."/>
        </authorList>
    </citation>
    <scope>NUCLEOTIDE SEQUENCE [LARGE SCALE GENOMIC DNA]</scope>
    <source>
        <strain evidence="6 7">DSM 44778</strain>
    </source>
</reference>
<sequence length="208" mass="23801">MNQNDKPDTPRGGAQAKSAENRDRLPLRLQRAESVEMVLSTGMMWRSASVLEMKVNPMDKLNRKILERLQQDGRITISQLARELHLSHPSVAERIRRLQDSGIIERFTAHVPHEKVNRKVLIIIQVGELKVPCREFEMQIKEEPAILECHRVTGSFSYFIKAAVPSIEEVERLVDKLTPISRVYTSIVLSSPVPHRIILPIEETLEDV</sequence>
<dbReference type="GO" id="GO:0043200">
    <property type="term" value="P:response to amino acid"/>
    <property type="evidence" value="ECO:0007669"/>
    <property type="project" value="TreeGrafter"/>
</dbReference>
<dbReference type="PROSITE" id="PS50956">
    <property type="entry name" value="HTH_ASNC_2"/>
    <property type="match status" value="1"/>
</dbReference>
<evidence type="ECO:0000256" key="2">
    <source>
        <dbReference type="ARBA" id="ARBA00023125"/>
    </source>
</evidence>
<evidence type="ECO:0000256" key="1">
    <source>
        <dbReference type="ARBA" id="ARBA00023015"/>
    </source>
</evidence>
<dbReference type="EMBL" id="FORR01000005">
    <property type="protein sequence ID" value="SFJ18415.1"/>
    <property type="molecule type" value="Genomic_DNA"/>
</dbReference>
<feature type="region of interest" description="Disordered" evidence="4">
    <location>
        <begin position="1"/>
        <end position="25"/>
    </location>
</feature>
<name>A0A1I3PA85_9BACL</name>
<evidence type="ECO:0000256" key="4">
    <source>
        <dbReference type="SAM" id="MobiDB-lite"/>
    </source>
</evidence>
<evidence type="ECO:0000313" key="7">
    <source>
        <dbReference type="Proteomes" id="UP000199545"/>
    </source>
</evidence>
<evidence type="ECO:0000313" key="6">
    <source>
        <dbReference type="EMBL" id="SFJ18415.1"/>
    </source>
</evidence>
<dbReference type="GO" id="GO:0005829">
    <property type="term" value="C:cytosol"/>
    <property type="evidence" value="ECO:0007669"/>
    <property type="project" value="TreeGrafter"/>
</dbReference>
<dbReference type="Gene3D" id="3.30.70.920">
    <property type="match status" value="1"/>
</dbReference>
<dbReference type="SMART" id="SM00344">
    <property type="entry name" value="HTH_ASNC"/>
    <property type="match status" value="1"/>
</dbReference>
<keyword evidence="3" id="KW-0804">Transcription</keyword>
<dbReference type="SUPFAM" id="SSF46785">
    <property type="entry name" value="Winged helix' DNA-binding domain"/>
    <property type="match status" value="1"/>
</dbReference>
<dbReference type="InterPro" id="IPR000485">
    <property type="entry name" value="AsnC-type_HTH_dom"/>
</dbReference>
<keyword evidence="1" id="KW-0805">Transcription regulation</keyword>
<keyword evidence="2" id="KW-0238">DNA-binding</keyword>
<dbReference type="InterPro" id="IPR036388">
    <property type="entry name" value="WH-like_DNA-bd_sf"/>
</dbReference>
<dbReference type="InterPro" id="IPR036390">
    <property type="entry name" value="WH_DNA-bd_sf"/>
</dbReference>
<dbReference type="Proteomes" id="UP000199545">
    <property type="component" value="Unassembled WGS sequence"/>
</dbReference>
<feature type="domain" description="HTH asnC-type" evidence="5">
    <location>
        <begin position="58"/>
        <end position="119"/>
    </location>
</feature>
<evidence type="ECO:0000259" key="5">
    <source>
        <dbReference type="PROSITE" id="PS50956"/>
    </source>
</evidence>
<dbReference type="STRING" id="46223.SAMN05421852_105151"/>
<dbReference type="RefSeq" id="WP_245739773.1">
    <property type="nucleotide sequence ID" value="NZ_FORR01000005.1"/>
</dbReference>
<gene>
    <name evidence="6" type="ORF">SAMN05421852_105151</name>
</gene>
<evidence type="ECO:0000256" key="3">
    <source>
        <dbReference type="ARBA" id="ARBA00023163"/>
    </source>
</evidence>
<dbReference type="InterPro" id="IPR019887">
    <property type="entry name" value="Tscrpt_reg_AsnC/Lrp_C"/>
</dbReference>
<protein>
    <submittedName>
        <fullName evidence="6">Lrp/AsnC family transcriptional regulator, leucine-responsive regulatory protein</fullName>
    </submittedName>
</protein>
<organism evidence="6 7">
    <name type="scientific">Thermoflavimicrobium dichotomicum</name>
    <dbReference type="NCBI Taxonomy" id="46223"/>
    <lineage>
        <taxon>Bacteria</taxon>
        <taxon>Bacillati</taxon>
        <taxon>Bacillota</taxon>
        <taxon>Bacilli</taxon>
        <taxon>Bacillales</taxon>
        <taxon>Thermoactinomycetaceae</taxon>
        <taxon>Thermoflavimicrobium</taxon>
    </lineage>
</organism>
<dbReference type="CDD" id="cd00090">
    <property type="entry name" value="HTH_ARSR"/>
    <property type="match status" value="1"/>
</dbReference>
<keyword evidence="7" id="KW-1185">Reference proteome</keyword>
<dbReference type="AlphaFoldDB" id="A0A1I3PA85"/>